<evidence type="ECO:0000256" key="2">
    <source>
        <dbReference type="SAM" id="SignalP"/>
    </source>
</evidence>
<keyword evidence="4" id="KW-1185">Reference proteome</keyword>
<evidence type="ECO:0000313" key="4">
    <source>
        <dbReference type="Proteomes" id="UP000830375"/>
    </source>
</evidence>
<accession>A0ABQ8LW84</accession>
<proteinExistence type="predicted"/>
<feature type="signal peptide" evidence="2">
    <location>
        <begin position="1"/>
        <end position="19"/>
    </location>
</feature>
<name>A0ABQ8LW84_LABRO</name>
<keyword evidence="1" id="KW-0812">Transmembrane</keyword>
<dbReference type="PRINTS" id="PR01829">
    <property type="entry name" value="PROTACHYKNIN"/>
</dbReference>
<protein>
    <submittedName>
        <fullName evidence="3">Protachykinin-1</fullName>
    </submittedName>
</protein>
<evidence type="ECO:0000256" key="1">
    <source>
        <dbReference type="SAM" id="Phobius"/>
    </source>
</evidence>
<organism evidence="3 4">
    <name type="scientific">Labeo rohita</name>
    <name type="common">Indian major carp</name>
    <name type="synonym">Cyprinus rohita</name>
    <dbReference type="NCBI Taxonomy" id="84645"/>
    <lineage>
        <taxon>Eukaryota</taxon>
        <taxon>Metazoa</taxon>
        <taxon>Chordata</taxon>
        <taxon>Craniata</taxon>
        <taxon>Vertebrata</taxon>
        <taxon>Euteleostomi</taxon>
        <taxon>Actinopterygii</taxon>
        <taxon>Neopterygii</taxon>
        <taxon>Teleostei</taxon>
        <taxon>Ostariophysi</taxon>
        <taxon>Cypriniformes</taxon>
        <taxon>Cyprinidae</taxon>
        <taxon>Labeoninae</taxon>
        <taxon>Labeonini</taxon>
        <taxon>Labeo</taxon>
    </lineage>
</organism>
<feature type="chain" id="PRO_5047166355" evidence="2">
    <location>
        <begin position="20"/>
        <end position="119"/>
    </location>
</feature>
<sequence>MKIFLLILLLLSALSDILCQNFSPDEDNWINNRYPNEVNVLESDLQTMLERVSRAPGLQQVFGLMGKRSSGKNIVKKKYFVEVIYLLFFPVLHYQLIYVTLDHKTSCKGIFVAIQYGSK</sequence>
<dbReference type="Proteomes" id="UP000830375">
    <property type="component" value="Unassembled WGS sequence"/>
</dbReference>
<feature type="transmembrane region" description="Helical" evidence="1">
    <location>
        <begin position="79"/>
        <end position="101"/>
    </location>
</feature>
<keyword evidence="1" id="KW-1133">Transmembrane helix</keyword>
<evidence type="ECO:0000313" key="3">
    <source>
        <dbReference type="EMBL" id="KAI2654906.1"/>
    </source>
</evidence>
<keyword evidence="2" id="KW-0732">Signal</keyword>
<dbReference type="EMBL" id="JACTAM010000016">
    <property type="protein sequence ID" value="KAI2654906.1"/>
    <property type="molecule type" value="Genomic_DNA"/>
</dbReference>
<gene>
    <name evidence="3" type="ORF">H4Q32_017191</name>
</gene>
<reference evidence="3 4" key="1">
    <citation type="submission" date="2022-01" db="EMBL/GenBank/DDBJ databases">
        <title>A high-quality chromosome-level genome assembly of rohu carp, Labeo rohita.</title>
        <authorList>
            <person name="Arick M.A. II"/>
            <person name="Hsu C.-Y."/>
            <person name="Magbanua Z."/>
            <person name="Pechanova O."/>
            <person name="Grover C."/>
            <person name="Miller E."/>
            <person name="Thrash A."/>
            <person name="Ezzel L."/>
            <person name="Alam S."/>
            <person name="Benzie J."/>
            <person name="Hamilton M."/>
            <person name="Karsi A."/>
            <person name="Lawrence M.L."/>
            <person name="Peterson D.G."/>
        </authorList>
    </citation>
    <scope>NUCLEOTIDE SEQUENCE [LARGE SCALE GENOMIC DNA]</scope>
    <source>
        <strain evidence="4">BAU-BD-2019</strain>
        <tissue evidence="3">Blood</tissue>
    </source>
</reference>
<dbReference type="InterPro" id="IPR008216">
    <property type="entry name" value="Tachykinin_fam"/>
</dbReference>
<keyword evidence="1" id="KW-0472">Membrane</keyword>
<comment type="caution">
    <text evidence="3">The sequence shown here is derived from an EMBL/GenBank/DDBJ whole genome shotgun (WGS) entry which is preliminary data.</text>
</comment>